<accession>A0ABT9YV97</accession>
<dbReference type="CDD" id="cd07812">
    <property type="entry name" value="SRPBCC"/>
    <property type="match status" value="1"/>
</dbReference>
<comment type="similarity">
    <text evidence="1">Belongs to the AHA1 family.</text>
</comment>
<sequence>MKELLVYRYEEVINAPIDVVFDYVNDDEKIKCWNTLFVENIYEAPEDKELARPGTKFKTVQKIDKKVMIIESVLIEFKPPYKIVMHSQTKEGLSISKYELSREYHGTRLIVEASIIPSNFLYKVATKLLGWTSKYIYEEQYERLKTFIEEEIDD</sequence>
<dbReference type="Pfam" id="PF08327">
    <property type="entry name" value="AHSA1"/>
    <property type="match status" value="1"/>
</dbReference>
<evidence type="ECO:0000313" key="4">
    <source>
        <dbReference type="Proteomes" id="UP001232245"/>
    </source>
</evidence>
<evidence type="ECO:0000313" key="3">
    <source>
        <dbReference type="EMBL" id="MDQ0223917.1"/>
    </source>
</evidence>
<comment type="caution">
    <text evidence="3">The sequence shown here is derived from an EMBL/GenBank/DDBJ whole genome shotgun (WGS) entry which is preliminary data.</text>
</comment>
<name>A0ABT9YV97_9BACI</name>
<dbReference type="Proteomes" id="UP001232245">
    <property type="component" value="Unassembled WGS sequence"/>
</dbReference>
<proteinExistence type="inferred from homology"/>
<dbReference type="EMBL" id="JAUSTZ010000001">
    <property type="protein sequence ID" value="MDQ0223917.1"/>
    <property type="molecule type" value="Genomic_DNA"/>
</dbReference>
<dbReference type="SUPFAM" id="SSF55961">
    <property type="entry name" value="Bet v1-like"/>
    <property type="match status" value="1"/>
</dbReference>
<gene>
    <name evidence="3" type="ORF">J2S02_000239</name>
</gene>
<feature type="domain" description="Activator of Hsp90 ATPase homologue 1/2-like C-terminal" evidence="2">
    <location>
        <begin position="14"/>
        <end position="124"/>
    </location>
</feature>
<dbReference type="Gene3D" id="3.30.530.20">
    <property type="match status" value="1"/>
</dbReference>
<dbReference type="InterPro" id="IPR023393">
    <property type="entry name" value="START-like_dom_sf"/>
</dbReference>
<evidence type="ECO:0000256" key="1">
    <source>
        <dbReference type="ARBA" id="ARBA00006817"/>
    </source>
</evidence>
<reference evidence="3 4" key="1">
    <citation type="submission" date="2023-07" db="EMBL/GenBank/DDBJ databases">
        <title>Genomic Encyclopedia of Type Strains, Phase IV (KMG-IV): sequencing the most valuable type-strain genomes for metagenomic binning, comparative biology and taxonomic classification.</title>
        <authorList>
            <person name="Goeker M."/>
        </authorList>
    </citation>
    <scope>NUCLEOTIDE SEQUENCE [LARGE SCALE GENOMIC DNA]</scope>
    <source>
        <strain evidence="3 4">DSM 17723</strain>
    </source>
</reference>
<organism evidence="3 4">
    <name type="scientific">Metabacillus niabensis</name>
    <dbReference type="NCBI Taxonomy" id="324854"/>
    <lineage>
        <taxon>Bacteria</taxon>
        <taxon>Bacillati</taxon>
        <taxon>Bacillota</taxon>
        <taxon>Bacilli</taxon>
        <taxon>Bacillales</taxon>
        <taxon>Bacillaceae</taxon>
        <taxon>Metabacillus</taxon>
    </lineage>
</organism>
<protein>
    <submittedName>
        <fullName evidence="3">Uncharacterized protein YndB with AHSA1/START domain</fullName>
    </submittedName>
</protein>
<dbReference type="RefSeq" id="WP_095298697.1">
    <property type="nucleotide sequence ID" value="NZ_CADEPK010000264.1"/>
</dbReference>
<evidence type="ECO:0000259" key="2">
    <source>
        <dbReference type="Pfam" id="PF08327"/>
    </source>
</evidence>
<keyword evidence="4" id="KW-1185">Reference proteome</keyword>
<dbReference type="InterPro" id="IPR013538">
    <property type="entry name" value="ASHA1/2-like_C"/>
</dbReference>